<keyword evidence="6 14" id="KW-1133">Transmembrane helix</keyword>
<dbReference type="Pfam" id="PF00858">
    <property type="entry name" value="ASC"/>
    <property type="match status" value="2"/>
</dbReference>
<reference evidence="16" key="1">
    <citation type="submission" date="2022-11" db="UniProtKB">
        <authorList>
            <consortium name="WormBaseParasite"/>
        </authorList>
    </citation>
    <scope>IDENTIFICATION</scope>
</reference>
<keyword evidence="3 13" id="KW-0813">Transport</keyword>
<keyword evidence="12 13" id="KW-0407">Ion channel</keyword>
<dbReference type="InterPro" id="IPR001873">
    <property type="entry name" value="ENaC"/>
</dbReference>
<dbReference type="PANTHER" id="PTHR11690:SF227">
    <property type="entry name" value="AMILORIDE-SENSITIVE SODIUM CHANNEL"/>
    <property type="match status" value="1"/>
</dbReference>
<keyword evidence="7" id="KW-0915">Sodium</keyword>
<evidence type="ECO:0000313" key="15">
    <source>
        <dbReference type="Proteomes" id="UP000887566"/>
    </source>
</evidence>
<evidence type="ECO:0000256" key="1">
    <source>
        <dbReference type="ARBA" id="ARBA00004141"/>
    </source>
</evidence>
<proteinExistence type="inferred from homology"/>
<feature type="transmembrane region" description="Helical" evidence="14">
    <location>
        <begin position="560"/>
        <end position="584"/>
    </location>
</feature>
<evidence type="ECO:0000256" key="13">
    <source>
        <dbReference type="RuleBase" id="RU000679"/>
    </source>
</evidence>
<dbReference type="WBParaSite" id="PSAMB.scaffold300size58383.g4412.t1">
    <property type="protein sequence ID" value="PSAMB.scaffold300size58383.g4412.t1"/>
    <property type="gene ID" value="PSAMB.scaffold300size58383.g4412"/>
</dbReference>
<evidence type="ECO:0000256" key="2">
    <source>
        <dbReference type="ARBA" id="ARBA00007193"/>
    </source>
</evidence>
<evidence type="ECO:0000313" key="16">
    <source>
        <dbReference type="WBParaSite" id="PSAMB.scaffold300size58383.g4412.t1"/>
    </source>
</evidence>
<evidence type="ECO:0000256" key="8">
    <source>
        <dbReference type="ARBA" id="ARBA00023065"/>
    </source>
</evidence>
<dbReference type="GO" id="GO:0005886">
    <property type="term" value="C:plasma membrane"/>
    <property type="evidence" value="ECO:0007669"/>
    <property type="project" value="TreeGrafter"/>
</dbReference>
<name>A0A914W2C4_9BILA</name>
<keyword evidence="8 13" id="KW-0406">Ion transport</keyword>
<dbReference type="GO" id="GO:0015280">
    <property type="term" value="F:ligand-gated sodium channel activity"/>
    <property type="evidence" value="ECO:0007669"/>
    <property type="project" value="TreeGrafter"/>
</dbReference>
<evidence type="ECO:0000256" key="14">
    <source>
        <dbReference type="SAM" id="Phobius"/>
    </source>
</evidence>
<evidence type="ECO:0000256" key="12">
    <source>
        <dbReference type="ARBA" id="ARBA00023303"/>
    </source>
</evidence>
<feature type="transmembrane region" description="Helical" evidence="14">
    <location>
        <begin position="958"/>
        <end position="984"/>
    </location>
</feature>
<keyword evidence="15" id="KW-1185">Reference proteome</keyword>
<keyword evidence="11 13" id="KW-0739">Sodium transport</keyword>
<comment type="subcellular location">
    <subcellularLocation>
        <location evidence="1">Membrane</location>
        <topology evidence="1">Multi-pass membrane protein</topology>
    </subcellularLocation>
</comment>
<evidence type="ECO:0000256" key="9">
    <source>
        <dbReference type="ARBA" id="ARBA00023136"/>
    </source>
</evidence>
<evidence type="ECO:0000256" key="4">
    <source>
        <dbReference type="ARBA" id="ARBA00022461"/>
    </source>
</evidence>
<keyword evidence="9 14" id="KW-0472">Membrane</keyword>
<evidence type="ECO:0000256" key="11">
    <source>
        <dbReference type="ARBA" id="ARBA00023201"/>
    </source>
</evidence>
<sequence>MAPATSIKVISTLNQDNAHLKNEKQNNRSHFSKMLSLFGIDTSEATCLSISWAAIVKLITITVVMIGTYLTITMGIKLLSAYQNDPPIRKITVFINDTVELPFVKVYLPLNTIVYLQNIKNTSYQDAVKSYLNNSSPMSAESFLGTALWPKPFLHVANEYLAFLRNAEIIAGARDFEKYKQTSSDKWQSFLLIEDFLVDSSITTDRLKQKFGKDVMQIYNTRGMLYWTDSKTSMNFSLESTIAVTSSYICVKSQPHIPFNFKVQHGIALDFNRPNFLSANTMTQTQNIRVRFDLIDEVSFDIGKAATERFIYGLMTTIKLQLPAVYSSLPEVNGEKKCSTTTPEQTCRSECRADYIRKQCECNPVAWPELSKLSLIDKQSCSLRKLEACHLSPDIDFSNCSFKDTCLPFCTQGSYVATATTYAIDKNAASTFLQLGIAPNYPLYEEMWPWTTESFVGAFGGVLGFWLGLDILMLFDFFITTFGLCIRTCRWICEKKRNRIPAEKGKRPLDKNTTQDKENGQVQSFLQKNRTRVGNIMKTFDINTSEKTCQSILRYAVVKLLWVIIVVIGTYLTITMCIALLHSYKNDPPYSKITTKNTFDLPSMRVCLPTYTKLYLEMETNTSYQDAVKSYLNNSSPMSGKSFLGTAAWPKPFLHVAQEYIAFLREAEIYAGAKGFEKYKQISSDKWQSFLLIEDFLADSSITTDQLIQKFGKDIMRMYNMRGVLWWYNNETTTSFEFVETLAVSPTITCVRSQPHVPFEMLDKHDMEITFDSTSMLPETWENVEKKIALLYRLSDYPDYDLTKFSTTTITFGVHTKVMLYVSNVFSRLPEVNGVEQCSMTSVNTYRCNCRLDYVRQMCGCEPTAWPTIAPVEKQYCSLRKLDTCQLSPDVDFSNCTTSIYPTLRQLGAYQATIATTPLDKAYAKVTLQLLDRPSYPSFEETLPWTTETFVGAFGGVLGMWIGLDALVLFELFLSAFGFCGRMCRRIYDKKKNRSDG</sequence>
<dbReference type="Proteomes" id="UP000887566">
    <property type="component" value="Unplaced"/>
</dbReference>
<keyword evidence="4 13" id="KW-0894">Sodium channel</keyword>
<keyword evidence="5 13" id="KW-0812">Transmembrane</keyword>
<organism evidence="15 16">
    <name type="scientific">Plectus sambesii</name>
    <dbReference type="NCBI Taxonomy" id="2011161"/>
    <lineage>
        <taxon>Eukaryota</taxon>
        <taxon>Metazoa</taxon>
        <taxon>Ecdysozoa</taxon>
        <taxon>Nematoda</taxon>
        <taxon>Chromadorea</taxon>
        <taxon>Plectida</taxon>
        <taxon>Plectina</taxon>
        <taxon>Plectoidea</taxon>
        <taxon>Plectidae</taxon>
        <taxon>Plectus</taxon>
    </lineage>
</organism>
<keyword evidence="10" id="KW-0325">Glycoprotein</keyword>
<evidence type="ECO:0000256" key="6">
    <source>
        <dbReference type="ARBA" id="ARBA00022989"/>
    </source>
</evidence>
<evidence type="ECO:0000256" key="5">
    <source>
        <dbReference type="ARBA" id="ARBA00022692"/>
    </source>
</evidence>
<comment type="similarity">
    <text evidence="2 13">Belongs to the amiloride-sensitive sodium channel (TC 1.A.6) family.</text>
</comment>
<feature type="transmembrane region" description="Helical" evidence="14">
    <location>
        <begin position="463"/>
        <end position="486"/>
    </location>
</feature>
<evidence type="ECO:0000256" key="7">
    <source>
        <dbReference type="ARBA" id="ARBA00023053"/>
    </source>
</evidence>
<evidence type="ECO:0000256" key="3">
    <source>
        <dbReference type="ARBA" id="ARBA00022448"/>
    </source>
</evidence>
<accession>A0A914W2C4</accession>
<evidence type="ECO:0000256" key="10">
    <source>
        <dbReference type="ARBA" id="ARBA00023180"/>
    </source>
</evidence>
<protein>
    <submittedName>
        <fullName evidence="16">Uncharacterized protein</fullName>
    </submittedName>
</protein>
<dbReference type="PANTHER" id="PTHR11690">
    <property type="entry name" value="AMILORIDE-SENSITIVE SODIUM CHANNEL-RELATED"/>
    <property type="match status" value="1"/>
</dbReference>
<dbReference type="AlphaFoldDB" id="A0A914W2C4"/>